<name>A0A3G6UUT0_GRALE</name>
<sequence length="272" mass="30923">MAAFATPAALAASLRPAFPAPRLTATRPYRVARNLPRMHTAHPGPAPSASTRRRRPGEHKGFVEEMRFVAMRLHTKDQAPREGQQEASALPIDAWYPSKSHFMQFLVDSLAVYHYFETELVTPDSPHRIFSRFVNNGLERIPALQHDIAYLNTLGVETPQPTVAATRYVQYLRDLLEDKPESVLCHWYNYYFAHSAGGRMIGRLMQDRLFGGHEFEFYKWETDVKQILNKVRAIIDDVASSWSREVKDECLKETSLAFGYSGTVLQNLAKAA</sequence>
<reference evidence="11" key="1">
    <citation type="submission" date="2018-03" db="EMBL/GenBank/DDBJ databases">
        <title>Cloning of ho Gene from Gracilariopsis lemaneiformis and Study on Its Function on the Expression of a Fluorescent Phycoerythrobilin in Heterologous Hosts.</title>
        <authorList>
            <person name="Jin Y."/>
        </authorList>
    </citation>
    <scope>NUCLEOTIDE SEQUENCE</scope>
</reference>
<evidence type="ECO:0000256" key="9">
    <source>
        <dbReference type="ARBA" id="ARBA00023004"/>
    </source>
</evidence>
<protein>
    <submittedName>
        <fullName evidence="11">Heme oxygenase</fullName>
    </submittedName>
</protein>
<evidence type="ECO:0000256" key="2">
    <source>
        <dbReference type="ARBA" id="ARBA00022528"/>
    </source>
</evidence>
<dbReference type="GO" id="GO:0046872">
    <property type="term" value="F:metal ion binding"/>
    <property type="evidence" value="ECO:0007669"/>
    <property type="project" value="UniProtKB-KW"/>
</dbReference>
<dbReference type="InterPro" id="IPR016053">
    <property type="entry name" value="Haem_Oase-like"/>
</dbReference>
<dbReference type="GO" id="GO:0006788">
    <property type="term" value="P:heme oxidation"/>
    <property type="evidence" value="ECO:0007669"/>
    <property type="project" value="InterPro"/>
</dbReference>
<dbReference type="Pfam" id="PF01126">
    <property type="entry name" value="Heme_oxygenase"/>
    <property type="match status" value="1"/>
</dbReference>
<organism evidence="11">
    <name type="scientific">Gracilariopsis lemaneiformis</name>
    <name type="common">Red alga</name>
    <name type="synonym">Gracilaria lemaneiformis</name>
    <dbReference type="NCBI Taxonomy" id="2782"/>
    <lineage>
        <taxon>Eukaryota</taxon>
        <taxon>Rhodophyta</taxon>
        <taxon>Florideophyceae</taxon>
        <taxon>Rhodymeniophycidae</taxon>
        <taxon>Gracilariales</taxon>
        <taxon>Gracilariaceae</taxon>
        <taxon>Gracilariopsis</taxon>
    </lineage>
</organism>
<dbReference type="CDD" id="cd19165">
    <property type="entry name" value="HemeO"/>
    <property type="match status" value="1"/>
</dbReference>
<dbReference type="GO" id="GO:0009507">
    <property type="term" value="C:chloroplast"/>
    <property type="evidence" value="ECO:0007669"/>
    <property type="project" value="UniProtKB-SubCell"/>
</dbReference>
<keyword evidence="8" id="KW-0560">Oxidoreductase</keyword>
<keyword evidence="6" id="KW-0479">Metal-binding</keyword>
<evidence type="ECO:0000256" key="1">
    <source>
        <dbReference type="ARBA" id="ARBA00004229"/>
    </source>
</evidence>
<dbReference type="InterPro" id="IPR002051">
    <property type="entry name" value="Haem_Oase"/>
</dbReference>
<keyword evidence="4" id="KW-0349">Heme</keyword>
<evidence type="ECO:0000256" key="7">
    <source>
        <dbReference type="ARBA" id="ARBA00022946"/>
    </source>
</evidence>
<dbReference type="EMBL" id="MH025904">
    <property type="protein sequence ID" value="AZB45806.1"/>
    <property type="molecule type" value="mRNA"/>
</dbReference>
<evidence type="ECO:0000256" key="5">
    <source>
        <dbReference type="ARBA" id="ARBA00022640"/>
    </source>
</evidence>
<keyword evidence="7" id="KW-0809">Transit peptide</keyword>
<evidence type="ECO:0000256" key="6">
    <source>
        <dbReference type="ARBA" id="ARBA00022723"/>
    </source>
</evidence>
<keyword evidence="2" id="KW-0150">Chloroplast</keyword>
<dbReference type="AlphaFoldDB" id="A0A3G6UUT0"/>
<comment type="subcellular location">
    <subcellularLocation>
        <location evidence="1">Plastid</location>
        <location evidence="1">Chloroplast</location>
    </subcellularLocation>
</comment>
<feature type="region of interest" description="Disordered" evidence="10">
    <location>
        <begin position="35"/>
        <end position="57"/>
    </location>
</feature>
<dbReference type="GO" id="GO:0004392">
    <property type="term" value="F:heme oxygenase (decyclizing) activity"/>
    <property type="evidence" value="ECO:0007669"/>
    <property type="project" value="InterPro"/>
</dbReference>
<evidence type="ECO:0000256" key="3">
    <source>
        <dbReference type="ARBA" id="ARBA00022531"/>
    </source>
</evidence>
<proteinExistence type="evidence at transcript level"/>
<dbReference type="GO" id="GO:0015979">
    <property type="term" value="P:photosynthesis"/>
    <property type="evidence" value="ECO:0007669"/>
    <property type="project" value="UniProtKB-KW"/>
</dbReference>
<dbReference type="InterPro" id="IPR016951">
    <property type="entry name" value="Haem_Oase_decyc_pln"/>
</dbReference>
<evidence type="ECO:0000256" key="8">
    <source>
        <dbReference type="ARBA" id="ARBA00023002"/>
    </source>
</evidence>
<accession>A0A3G6UUT0</accession>
<evidence type="ECO:0000256" key="10">
    <source>
        <dbReference type="SAM" id="MobiDB-lite"/>
    </source>
</evidence>
<gene>
    <name evidence="11" type="primary">ho2</name>
</gene>
<evidence type="ECO:0000313" key="11">
    <source>
        <dbReference type="EMBL" id="AZB45806.1"/>
    </source>
</evidence>
<dbReference type="Gene3D" id="1.20.910.10">
    <property type="entry name" value="Heme oxygenase-like"/>
    <property type="match status" value="1"/>
</dbReference>
<keyword evidence="3" id="KW-0602">Photosynthesis</keyword>
<dbReference type="SUPFAM" id="SSF48613">
    <property type="entry name" value="Heme oxygenase-like"/>
    <property type="match status" value="1"/>
</dbReference>
<dbReference type="PANTHER" id="PTHR35703:SF2">
    <property type="entry name" value="HEME OXYGENASE 1, CHLOROPLASTIC-RELATED"/>
    <property type="match status" value="1"/>
</dbReference>
<keyword evidence="9" id="KW-0408">Iron</keyword>
<keyword evidence="5" id="KW-0934">Plastid</keyword>
<dbReference type="PANTHER" id="PTHR35703">
    <property type="entry name" value="HEME OXYGENASE 1, CHLOROPLASTIC-RELATED"/>
    <property type="match status" value="1"/>
</dbReference>
<dbReference type="InterPro" id="IPR016084">
    <property type="entry name" value="Haem_Oase-like_multi-hlx"/>
</dbReference>
<evidence type="ECO:0000256" key="4">
    <source>
        <dbReference type="ARBA" id="ARBA00022617"/>
    </source>
</evidence>